<evidence type="ECO:0000259" key="2">
    <source>
        <dbReference type="Pfam" id="PF20446"/>
    </source>
</evidence>
<dbReference type="Pfam" id="PF20446">
    <property type="entry name" value="ABC_N"/>
    <property type="match status" value="1"/>
</dbReference>
<protein>
    <recommendedName>
        <fullName evidence="6">ATPase</fullName>
    </recommendedName>
</protein>
<dbReference type="InterPro" id="IPR046833">
    <property type="entry name" value="ABC_N"/>
</dbReference>
<dbReference type="InterPro" id="IPR049069">
    <property type="entry name" value="MRB1590-like_C"/>
</dbReference>
<evidence type="ECO:0008006" key="6">
    <source>
        <dbReference type="Google" id="ProtNLM"/>
    </source>
</evidence>
<proteinExistence type="predicted"/>
<gene>
    <name evidence="4" type="ORF">PDESU_00576</name>
</gene>
<feature type="domain" description="ATPase of the ABC class C-terminal" evidence="1">
    <location>
        <begin position="181"/>
        <end position="437"/>
    </location>
</feature>
<dbReference type="EMBL" id="CAAHFG010000001">
    <property type="protein sequence ID" value="VGO12027.1"/>
    <property type="molecule type" value="Genomic_DNA"/>
</dbReference>
<dbReference type="PANTHER" id="PTHR38149">
    <property type="entry name" value="ATPASE"/>
    <property type="match status" value="1"/>
</dbReference>
<dbReference type="PANTHER" id="PTHR38149:SF1">
    <property type="entry name" value="ATPASE"/>
    <property type="match status" value="1"/>
</dbReference>
<accession>A0A6C2TWT8</accession>
<feature type="domain" description="ATPase of the ABC class N-terminal" evidence="2">
    <location>
        <begin position="9"/>
        <end position="174"/>
    </location>
</feature>
<dbReference type="Pfam" id="PF21117">
    <property type="entry name" value="MRB1590_C"/>
    <property type="match status" value="1"/>
</dbReference>
<dbReference type="AlphaFoldDB" id="A0A6C2TWT8"/>
<name>A0A6C2TWT8_PONDE</name>
<dbReference type="Pfam" id="PF09818">
    <property type="entry name" value="ABC_ATPase"/>
    <property type="match status" value="1"/>
</dbReference>
<dbReference type="InterPro" id="IPR046834">
    <property type="entry name" value="ABC_ATPase_C"/>
</dbReference>
<evidence type="ECO:0000313" key="5">
    <source>
        <dbReference type="Proteomes" id="UP000366872"/>
    </source>
</evidence>
<dbReference type="InterPro" id="IPR019195">
    <property type="entry name" value="ABC_ATPase_put"/>
</dbReference>
<dbReference type="RefSeq" id="WP_136077727.1">
    <property type="nucleotide sequence ID" value="NZ_CAAHFG010000001.1"/>
</dbReference>
<feature type="domain" description="MRB1590-like C-terminal" evidence="3">
    <location>
        <begin position="481"/>
        <end position="574"/>
    </location>
</feature>
<dbReference type="Proteomes" id="UP000366872">
    <property type="component" value="Unassembled WGS sequence"/>
</dbReference>
<reference evidence="4 5" key="1">
    <citation type="submission" date="2019-04" db="EMBL/GenBank/DDBJ databases">
        <authorList>
            <person name="Van Vliet M D."/>
        </authorList>
    </citation>
    <scope>NUCLEOTIDE SEQUENCE [LARGE SCALE GENOMIC DNA]</scope>
    <source>
        <strain evidence="4 5">F1</strain>
    </source>
</reference>
<evidence type="ECO:0000259" key="3">
    <source>
        <dbReference type="Pfam" id="PF21117"/>
    </source>
</evidence>
<sequence>MKDKKEFYNLLSGLDGQPYSEYQQLVGDFDFSRYVIKCTGIDFESEELASPVFSIRIPQTIAEIPEYLFDSPVRRTAMEDLLLRRLASNINKIANYDHNGVARRHVGVSAPNQKILPRNALLLTKEYIEVRLEVSLPVQSVVVDGEHILSIDGEMAQQIFFEDLPEVVSNSLLYCNIEAADADEHVNNMEDADRLRQYLGASGQVAFVAEGALVTRLPGQDIPDYERLSPVEVDASLVEEVEVPHAGTVSGLGIPNGLTLILGESNSGRVDLMDAIAQGIYNHVPGDGREHVVTVADAVNIRSEVGRSIQQVDISAFAKALPDGGNPASYSSKSSGSFSSQAASTVEALEAGARVLLFDEHSSSSTFLSSDTRVSSLIGESSRNTLAARARQMVDELGISIVVAGSSLVAEFIPIADKVLKVENFCVSDITEVAKALDIVPSTVADSTVNLGTMLSRSRWIMPSSIDPSVGRDDLVIESDEGDYLQFGRSIVDLDAVRQIADADQARAIGFVLYYAKLRYMDEGYPLREILDLVDRDLSNEGLNALIRDPRGDLARPRRYEVAAALNRLPAFRVSHVTE</sequence>
<organism evidence="4 5">
    <name type="scientific">Pontiella desulfatans</name>
    <dbReference type="NCBI Taxonomy" id="2750659"/>
    <lineage>
        <taxon>Bacteria</taxon>
        <taxon>Pseudomonadati</taxon>
        <taxon>Kiritimatiellota</taxon>
        <taxon>Kiritimatiellia</taxon>
        <taxon>Kiritimatiellales</taxon>
        <taxon>Pontiellaceae</taxon>
        <taxon>Pontiella</taxon>
    </lineage>
</organism>
<evidence type="ECO:0000313" key="4">
    <source>
        <dbReference type="EMBL" id="VGO12027.1"/>
    </source>
</evidence>
<evidence type="ECO:0000259" key="1">
    <source>
        <dbReference type="Pfam" id="PF09818"/>
    </source>
</evidence>
<keyword evidence="5" id="KW-1185">Reference proteome</keyword>